<feature type="non-terminal residue" evidence="5">
    <location>
        <position position="124"/>
    </location>
</feature>
<dbReference type="GO" id="GO:0051536">
    <property type="term" value="F:iron-sulfur cluster binding"/>
    <property type="evidence" value="ECO:0007669"/>
    <property type="project" value="UniProtKB-KW"/>
</dbReference>
<dbReference type="InterPro" id="IPR036008">
    <property type="entry name" value="Aconitase_4Fe-4S_dom"/>
</dbReference>
<comment type="caution">
    <text evidence="5">The sequence shown here is derived from an EMBL/GenBank/DDBJ whole genome shotgun (WGS) entry which is preliminary data.</text>
</comment>
<dbReference type="PRINTS" id="PR00415">
    <property type="entry name" value="ACONITASE"/>
</dbReference>
<dbReference type="Pfam" id="PF00330">
    <property type="entry name" value="Aconitase"/>
    <property type="match status" value="1"/>
</dbReference>
<evidence type="ECO:0000259" key="4">
    <source>
        <dbReference type="Pfam" id="PF00330"/>
    </source>
</evidence>
<evidence type="ECO:0000313" key="6">
    <source>
        <dbReference type="Proteomes" id="UP000631114"/>
    </source>
</evidence>
<dbReference type="InterPro" id="IPR015931">
    <property type="entry name" value="Acnase/IPM_dHydase_lsu_aba_1/3"/>
</dbReference>
<evidence type="ECO:0000256" key="3">
    <source>
        <dbReference type="ARBA" id="ARBA00023014"/>
    </source>
</evidence>
<dbReference type="InterPro" id="IPR006249">
    <property type="entry name" value="Aconitase/IRP2"/>
</dbReference>
<accession>A0A835IVJ8</accession>
<evidence type="ECO:0000313" key="5">
    <source>
        <dbReference type="EMBL" id="KAF9624484.1"/>
    </source>
</evidence>
<dbReference type="Proteomes" id="UP000631114">
    <property type="component" value="Unassembled WGS sequence"/>
</dbReference>
<dbReference type="Gene3D" id="3.40.1060.10">
    <property type="entry name" value="Aconitase, Domain 2"/>
    <property type="match status" value="1"/>
</dbReference>
<organism evidence="5 6">
    <name type="scientific">Coptis chinensis</name>
    <dbReference type="NCBI Taxonomy" id="261450"/>
    <lineage>
        <taxon>Eukaryota</taxon>
        <taxon>Viridiplantae</taxon>
        <taxon>Streptophyta</taxon>
        <taxon>Embryophyta</taxon>
        <taxon>Tracheophyta</taxon>
        <taxon>Spermatophyta</taxon>
        <taxon>Magnoliopsida</taxon>
        <taxon>Ranunculales</taxon>
        <taxon>Ranunculaceae</taxon>
        <taxon>Coptidoideae</taxon>
        <taxon>Coptis</taxon>
    </lineage>
</organism>
<dbReference type="Gene3D" id="3.30.499.10">
    <property type="entry name" value="Aconitase, domain 3"/>
    <property type="match status" value="1"/>
</dbReference>
<dbReference type="PANTHER" id="PTHR11670">
    <property type="entry name" value="ACONITASE/IRON-RESPONSIVE ELEMENT FAMILY MEMBER"/>
    <property type="match status" value="1"/>
</dbReference>
<dbReference type="AlphaFoldDB" id="A0A835IVJ8"/>
<reference evidence="5 6" key="1">
    <citation type="submission" date="2020-10" db="EMBL/GenBank/DDBJ databases">
        <title>The Coptis chinensis genome and diversification of protoberbering-type alkaloids.</title>
        <authorList>
            <person name="Wang B."/>
            <person name="Shu S."/>
            <person name="Song C."/>
            <person name="Liu Y."/>
        </authorList>
    </citation>
    <scope>NUCLEOTIDE SEQUENCE [LARGE SCALE GENOMIC DNA]</scope>
    <source>
        <strain evidence="5">HL-2020</strain>
        <tissue evidence="5">Leaf</tissue>
    </source>
</reference>
<dbReference type="GO" id="GO:0046872">
    <property type="term" value="F:metal ion binding"/>
    <property type="evidence" value="ECO:0007669"/>
    <property type="project" value="UniProtKB-KW"/>
</dbReference>
<dbReference type="EMBL" id="JADFTS010000001">
    <property type="protein sequence ID" value="KAF9624484.1"/>
    <property type="molecule type" value="Genomic_DNA"/>
</dbReference>
<feature type="domain" description="Aconitase/3-isopropylmalate dehydratase large subunit alpha/beta/alpha" evidence="4">
    <location>
        <begin position="9"/>
        <end position="115"/>
    </location>
</feature>
<dbReference type="InterPro" id="IPR001030">
    <property type="entry name" value="Acoase/IPM_deHydtase_lsu_aba"/>
</dbReference>
<evidence type="ECO:0000256" key="2">
    <source>
        <dbReference type="ARBA" id="ARBA00023004"/>
    </source>
</evidence>
<proteinExistence type="predicted"/>
<keyword evidence="1" id="KW-0479">Metal-binding</keyword>
<protein>
    <recommendedName>
        <fullName evidence="4">Aconitase/3-isopropylmalate dehydratase large subunit alpha/beta/alpha domain-containing protein</fullName>
    </recommendedName>
</protein>
<keyword evidence="6" id="KW-1185">Reference proteome</keyword>
<evidence type="ECO:0000256" key="1">
    <source>
        <dbReference type="ARBA" id="ARBA00022723"/>
    </source>
</evidence>
<dbReference type="SUPFAM" id="SSF53732">
    <property type="entry name" value="Aconitase iron-sulfur domain"/>
    <property type="match status" value="1"/>
</dbReference>
<dbReference type="OrthoDB" id="2224430at2759"/>
<keyword evidence="2" id="KW-0408">Iron</keyword>
<dbReference type="InterPro" id="IPR015932">
    <property type="entry name" value="Aconitase_dom2"/>
</dbReference>
<keyword evidence="3" id="KW-0411">Iron-sulfur</keyword>
<sequence>FNLEYCWQVVCTSSGIVYPESVVGTNPHTTMIDILGVVGWGVGESEAKTVMLGQLTGRLNRGVTTEDLVLTMIEKLRNHDLTGKVVEFYGEGMCELSVAERASIASMSPVCGAKMDSFLLIRSL</sequence>
<name>A0A835IVJ8_9MAGN</name>
<gene>
    <name evidence="5" type="ORF">IFM89_011527</name>
</gene>